<protein>
    <recommendedName>
        <fullName evidence="8">Flavin-containing monooxygenase</fullName>
        <ecNumber evidence="8">1.-.-.-</ecNumber>
    </recommendedName>
</protein>
<dbReference type="GO" id="GO:0004499">
    <property type="term" value="F:N,N-dimethylaniline monooxygenase activity"/>
    <property type="evidence" value="ECO:0007669"/>
    <property type="project" value="UniProtKB-UniRule"/>
</dbReference>
<evidence type="ECO:0000256" key="9">
    <source>
        <dbReference type="SAM" id="Phobius"/>
    </source>
</evidence>
<feature type="transmembrane region" description="Helical" evidence="9">
    <location>
        <begin position="519"/>
        <end position="541"/>
    </location>
</feature>
<comment type="cofactor">
    <cofactor evidence="1 7 8">
        <name>FAD</name>
        <dbReference type="ChEBI" id="CHEBI:57692"/>
    </cofactor>
</comment>
<evidence type="ECO:0000256" key="3">
    <source>
        <dbReference type="ARBA" id="ARBA00022630"/>
    </source>
</evidence>
<evidence type="ECO:0000313" key="10">
    <source>
        <dbReference type="EMBL" id="CAF1529700.1"/>
    </source>
</evidence>
<dbReference type="Proteomes" id="UP000663852">
    <property type="component" value="Unassembled WGS sequence"/>
</dbReference>
<dbReference type="GO" id="GO:0005789">
    <property type="term" value="C:endoplasmic reticulum membrane"/>
    <property type="evidence" value="ECO:0007669"/>
    <property type="project" value="UniProtKB-SubCell"/>
</dbReference>
<dbReference type="PIRSF" id="PIRSF000332">
    <property type="entry name" value="FMO"/>
    <property type="match status" value="1"/>
</dbReference>
<dbReference type="SUPFAM" id="SSF51905">
    <property type="entry name" value="FAD/NAD(P)-binding domain"/>
    <property type="match status" value="2"/>
</dbReference>
<comment type="subcellular location">
    <subcellularLocation>
        <location evidence="7">Endoplasmic reticulum membrane</location>
    </subcellularLocation>
</comment>
<accession>A0A815V4B2</accession>
<dbReference type="InterPro" id="IPR050346">
    <property type="entry name" value="FMO-like"/>
</dbReference>
<name>A0A815V4B2_ADIRI</name>
<evidence type="ECO:0000256" key="6">
    <source>
        <dbReference type="ARBA" id="ARBA00023002"/>
    </source>
</evidence>
<keyword evidence="6 7" id="KW-0560">Oxidoreductase</keyword>
<dbReference type="PANTHER" id="PTHR23023">
    <property type="entry name" value="DIMETHYLANILINE MONOOXYGENASE"/>
    <property type="match status" value="1"/>
</dbReference>
<dbReference type="Pfam" id="PF00743">
    <property type="entry name" value="FMO-like"/>
    <property type="match status" value="2"/>
</dbReference>
<dbReference type="GO" id="GO:0050660">
    <property type="term" value="F:flavin adenine dinucleotide binding"/>
    <property type="evidence" value="ECO:0007669"/>
    <property type="project" value="InterPro"/>
</dbReference>
<keyword evidence="12" id="KW-1185">Reference proteome</keyword>
<keyword evidence="5 7" id="KW-0521">NADP</keyword>
<sequence>MKLSVGIIGCGPSGLVTLKELLDEGHQGTVFEKTSHVGGIFRTAYQQGFMVSSNLITMFSDFVGREGDHILENPRMLSFIEYSQYLDDYADHFKLRPHIHFETYVQSVWQDTPTGKWNMRIFKNEGKEQDILQFDRIAVCSGTHQKREMPNFIGQEQFRGEIKHLQDIKEFQDFTGKRVCIVGSGESASDMALASAKYGKQSFISIRKDHGAIVPRYMDGRPSDLETSRALHSNPHAFGVYQSCFLLYYSLFLALIARLFGYDKRPPAEVEVDRQILLMNLAQVRTSNYRNSFGTKNSGLAEAMVKYSCRRKPDIRELKSPATIVFADGTQEDDIDEIVCCTGFENRFPFLETDDNKNDEIIQQVAKDARISHDLYKHCVHVLTGDNLFFVGFVRPSFGAIPPLAEMQARWFAQLCSGNIKLPSRETMIEHSKIYVKYIENQLTSYRTNRIVNLTDHLVYSDDMARLISCRPNFLKMFFCEPKLWIRCQMGPIMMAHYRLCGPHAKPAEARRIIHKIKWVHGLPEILQFIMIFIHFLFYYFGGIKRCKPNAWYPVTEWLS</sequence>
<dbReference type="AlphaFoldDB" id="A0A815V4B2"/>
<dbReference type="EMBL" id="CAJNOJ010000863">
    <property type="protein sequence ID" value="CAF1529700.1"/>
    <property type="molecule type" value="Genomic_DNA"/>
</dbReference>
<comment type="caution">
    <text evidence="10">The sequence shown here is derived from an EMBL/GenBank/DDBJ whole genome shotgun (WGS) entry which is preliminary data.</text>
</comment>
<dbReference type="OrthoDB" id="7777654at2759"/>
<keyword evidence="3 7" id="KW-0285">Flavoprotein</keyword>
<gene>
    <name evidence="10" type="ORF">EDS130_LOCUS44472</name>
    <name evidence="11" type="ORF">XAT740_LOCUS50707</name>
</gene>
<evidence type="ECO:0000256" key="4">
    <source>
        <dbReference type="ARBA" id="ARBA00022827"/>
    </source>
</evidence>
<dbReference type="GO" id="GO:0050661">
    <property type="term" value="F:NADP binding"/>
    <property type="evidence" value="ECO:0007669"/>
    <property type="project" value="InterPro"/>
</dbReference>
<dbReference type="Gene3D" id="3.50.50.60">
    <property type="entry name" value="FAD/NAD(P)-binding domain"/>
    <property type="match status" value="3"/>
</dbReference>
<keyword evidence="4 7" id="KW-0274">FAD</keyword>
<dbReference type="PRINTS" id="PR00370">
    <property type="entry name" value="FMOXYGENASE"/>
</dbReference>
<keyword evidence="7 8" id="KW-0503">Monooxygenase</keyword>
<dbReference type="EMBL" id="CAJNOR010007857">
    <property type="protein sequence ID" value="CAF1624447.1"/>
    <property type="molecule type" value="Genomic_DNA"/>
</dbReference>
<comment type="similarity">
    <text evidence="2 7 8">Belongs to the FMO family.</text>
</comment>
<dbReference type="InterPro" id="IPR000960">
    <property type="entry name" value="Flavin_mOase"/>
</dbReference>
<evidence type="ECO:0000313" key="12">
    <source>
        <dbReference type="Proteomes" id="UP000663828"/>
    </source>
</evidence>
<keyword evidence="9" id="KW-0812">Transmembrane</keyword>
<dbReference type="FunFam" id="3.50.50.60:FF:000023">
    <property type="entry name" value="Dimethylaniline monooxygenase [N-oxide-forming]"/>
    <property type="match status" value="1"/>
</dbReference>
<dbReference type="Proteomes" id="UP000663828">
    <property type="component" value="Unassembled WGS sequence"/>
</dbReference>
<keyword evidence="7 9" id="KW-0472">Membrane</keyword>
<reference evidence="10" key="1">
    <citation type="submission" date="2021-02" db="EMBL/GenBank/DDBJ databases">
        <authorList>
            <person name="Nowell W R."/>
        </authorList>
    </citation>
    <scope>NUCLEOTIDE SEQUENCE</scope>
</reference>
<keyword evidence="7" id="KW-0256">Endoplasmic reticulum</keyword>
<evidence type="ECO:0000256" key="2">
    <source>
        <dbReference type="ARBA" id="ARBA00009183"/>
    </source>
</evidence>
<proteinExistence type="inferred from homology"/>
<keyword evidence="9" id="KW-1133">Transmembrane helix</keyword>
<organism evidence="10 13">
    <name type="scientific">Adineta ricciae</name>
    <name type="common">Rotifer</name>
    <dbReference type="NCBI Taxonomy" id="249248"/>
    <lineage>
        <taxon>Eukaryota</taxon>
        <taxon>Metazoa</taxon>
        <taxon>Spiralia</taxon>
        <taxon>Gnathifera</taxon>
        <taxon>Rotifera</taxon>
        <taxon>Eurotatoria</taxon>
        <taxon>Bdelloidea</taxon>
        <taxon>Adinetida</taxon>
        <taxon>Adinetidae</taxon>
        <taxon>Adineta</taxon>
    </lineage>
</organism>
<dbReference type="InterPro" id="IPR020946">
    <property type="entry name" value="Flavin_mOase-like"/>
</dbReference>
<dbReference type="InterPro" id="IPR036188">
    <property type="entry name" value="FAD/NAD-bd_sf"/>
</dbReference>
<evidence type="ECO:0000313" key="13">
    <source>
        <dbReference type="Proteomes" id="UP000663852"/>
    </source>
</evidence>
<evidence type="ECO:0000256" key="7">
    <source>
        <dbReference type="PIRNR" id="PIRNR000332"/>
    </source>
</evidence>
<evidence type="ECO:0000256" key="5">
    <source>
        <dbReference type="ARBA" id="ARBA00022857"/>
    </source>
</evidence>
<evidence type="ECO:0000256" key="8">
    <source>
        <dbReference type="RuleBase" id="RU361177"/>
    </source>
</evidence>
<evidence type="ECO:0000313" key="11">
    <source>
        <dbReference type="EMBL" id="CAF1624447.1"/>
    </source>
</evidence>
<dbReference type="EC" id="1.-.-.-" evidence="8"/>
<evidence type="ECO:0000256" key="1">
    <source>
        <dbReference type="ARBA" id="ARBA00001974"/>
    </source>
</evidence>